<organism evidence="1 2">
    <name type="scientific">Vararia minispora EC-137</name>
    <dbReference type="NCBI Taxonomy" id="1314806"/>
    <lineage>
        <taxon>Eukaryota</taxon>
        <taxon>Fungi</taxon>
        <taxon>Dikarya</taxon>
        <taxon>Basidiomycota</taxon>
        <taxon>Agaricomycotina</taxon>
        <taxon>Agaricomycetes</taxon>
        <taxon>Russulales</taxon>
        <taxon>Lachnocladiaceae</taxon>
        <taxon>Vararia</taxon>
    </lineage>
</organism>
<evidence type="ECO:0000313" key="2">
    <source>
        <dbReference type="Proteomes" id="UP000814128"/>
    </source>
</evidence>
<dbReference type="EMBL" id="MU273580">
    <property type="protein sequence ID" value="KAI0031451.1"/>
    <property type="molecule type" value="Genomic_DNA"/>
</dbReference>
<reference evidence="1" key="1">
    <citation type="submission" date="2021-02" db="EMBL/GenBank/DDBJ databases">
        <authorList>
            <consortium name="DOE Joint Genome Institute"/>
            <person name="Ahrendt S."/>
            <person name="Looney B.P."/>
            <person name="Miyauchi S."/>
            <person name="Morin E."/>
            <person name="Drula E."/>
            <person name="Courty P.E."/>
            <person name="Chicoki N."/>
            <person name="Fauchery L."/>
            <person name="Kohler A."/>
            <person name="Kuo A."/>
            <person name="Labutti K."/>
            <person name="Pangilinan J."/>
            <person name="Lipzen A."/>
            <person name="Riley R."/>
            <person name="Andreopoulos W."/>
            <person name="He G."/>
            <person name="Johnson J."/>
            <person name="Barry K.W."/>
            <person name="Grigoriev I.V."/>
            <person name="Nagy L."/>
            <person name="Hibbett D."/>
            <person name="Henrissat B."/>
            <person name="Matheny P.B."/>
            <person name="Labbe J."/>
            <person name="Martin F."/>
        </authorList>
    </citation>
    <scope>NUCLEOTIDE SEQUENCE</scope>
    <source>
        <strain evidence="1">EC-137</strain>
    </source>
</reference>
<reference evidence="1" key="2">
    <citation type="journal article" date="2022" name="New Phytol.">
        <title>Evolutionary transition to the ectomycorrhizal habit in the genomes of a hyperdiverse lineage of mushroom-forming fungi.</title>
        <authorList>
            <person name="Looney B."/>
            <person name="Miyauchi S."/>
            <person name="Morin E."/>
            <person name="Drula E."/>
            <person name="Courty P.E."/>
            <person name="Kohler A."/>
            <person name="Kuo A."/>
            <person name="LaButti K."/>
            <person name="Pangilinan J."/>
            <person name="Lipzen A."/>
            <person name="Riley R."/>
            <person name="Andreopoulos W."/>
            <person name="He G."/>
            <person name="Johnson J."/>
            <person name="Nolan M."/>
            <person name="Tritt A."/>
            <person name="Barry K.W."/>
            <person name="Grigoriev I.V."/>
            <person name="Nagy L.G."/>
            <person name="Hibbett D."/>
            <person name="Henrissat B."/>
            <person name="Matheny P.B."/>
            <person name="Labbe J."/>
            <person name="Martin F.M."/>
        </authorList>
    </citation>
    <scope>NUCLEOTIDE SEQUENCE</scope>
    <source>
        <strain evidence="1">EC-137</strain>
    </source>
</reference>
<evidence type="ECO:0000313" key="1">
    <source>
        <dbReference type="EMBL" id="KAI0031451.1"/>
    </source>
</evidence>
<name>A0ACB8QI03_9AGAM</name>
<proteinExistence type="predicted"/>
<gene>
    <name evidence="1" type="ORF">K488DRAFT_71411</name>
</gene>
<comment type="caution">
    <text evidence="1">The sequence shown here is derived from an EMBL/GenBank/DDBJ whole genome shotgun (WGS) entry which is preliminary data.</text>
</comment>
<dbReference type="Proteomes" id="UP000814128">
    <property type="component" value="Unassembled WGS sequence"/>
</dbReference>
<sequence length="438" mass="48307">MASGMDGRDCLRMRDDDDDDGGSGGRARELRERCLLGSGDSSGGGGAWREGTKEAAWAAWAEWWLMFVSSSLYSWIDWRDGLWYSTVYDARRDAVLLIFSLSVLSVVPPPGTSISMTTGSPSSIAADPQAPLIVFSRPRRRSFARKSACGRHTKITLKPYAPRDRAHRERDRRDAQHRAGRAVAASSSTEDDWRGAQPTQGPVAYQPFAPLRHTFTHRARQYTALLTSRPDGSSILSFESASPTHPIAPPSGLEVYSTKNKRRLESGGGAFKICALDRVVVRDVKAQGATFKENGTNDTGIFGLRMSWDIRSPAQIARSGWDTLLARHLTLQWRLAPPSTSTPALAIELGVEQPGICTRLSFTDALGHAPVSPPEHFEVYEPLSGRVVRARTSAWHRDWSYFALDHRQRFHVRDASAGSGGVDVLALGWRWHVLADVS</sequence>
<protein>
    <submittedName>
        <fullName evidence="1">Uncharacterized protein</fullName>
    </submittedName>
</protein>
<keyword evidence="2" id="KW-1185">Reference proteome</keyword>
<accession>A0ACB8QI03</accession>